<protein>
    <recommendedName>
        <fullName evidence="8">ABC transporter domain-containing protein</fullName>
    </recommendedName>
</protein>
<feature type="domain" description="ABC transporter" evidence="8">
    <location>
        <begin position="23"/>
        <end position="253"/>
    </location>
</feature>
<evidence type="ECO:0000256" key="2">
    <source>
        <dbReference type="ARBA" id="ARBA00022448"/>
    </source>
</evidence>
<gene>
    <name evidence="9" type="ORF">LCGC14_1880650</name>
</gene>
<evidence type="ECO:0000256" key="3">
    <source>
        <dbReference type="ARBA" id="ARBA00022692"/>
    </source>
</evidence>
<dbReference type="InterPro" id="IPR003439">
    <property type="entry name" value="ABC_transporter-like_ATP-bd"/>
</dbReference>
<dbReference type="InterPro" id="IPR003593">
    <property type="entry name" value="AAA+_ATPase"/>
</dbReference>
<name>A0A0F9GQM3_9ZZZZ</name>
<comment type="subcellular location">
    <subcellularLocation>
        <location evidence="1">Membrane</location>
        <topology evidence="1">Multi-pass membrane protein</topology>
    </subcellularLocation>
</comment>
<keyword evidence="6" id="KW-1133">Transmembrane helix</keyword>
<dbReference type="GO" id="GO:0005319">
    <property type="term" value="F:lipid transporter activity"/>
    <property type="evidence" value="ECO:0007669"/>
    <property type="project" value="TreeGrafter"/>
</dbReference>
<evidence type="ECO:0000256" key="6">
    <source>
        <dbReference type="ARBA" id="ARBA00022989"/>
    </source>
</evidence>
<dbReference type="Pfam" id="PF00005">
    <property type="entry name" value="ABC_tran"/>
    <property type="match status" value="1"/>
</dbReference>
<keyword evidence="7" id="KW-0472">Membrane</keyword>
<comment type="caution">
    <text evidence="9">The sequence shown here is derived from an EMBL/GenBank/DDBJ whole genome shotgun (WGS) entry which is preliminary data.</text>
</comment>
<dbReference type="InterPro" id="IPR027417">
    <property type="entry name" value="P-loop_NTPase"/>
</dbReference>
<keyword evidence="3" id="KW-0812">Transmembrane</keyword>
<dbReference type="PROSITE" id="PS50893">
    <property type="entry name" value="ABC_TRANSPORTER_2"/>
    <property type="match status" value="1"/>
</dbReference>
<keyword evidence="5" id="KW-0067">ATP-binding</keyword>
<keyword evidence="4" id="KW-0547">Nucleotide-binding</keyword>
<evidence type="ECO:0000256" key="5">
    <source>
        <dbReference type="ARBA" id="ARBA00022840"/>
    </source>
</evidence>
<dbReference type="InterPro" id="IPR026082">
    <property type="entry name" value="ABCA"/>
</dbReference>
<dbReference type="GO" id="GO:0140359">
    <property type="term" value="F:ABC-type transporter activity"/>
    <property type="evidence" value="ECO:0007669"/>
    <property type="project" value="InterPro"/>
</dbReference>
<dbReference type="AlphaFoldDB" id="A0A0F9GQM3"/>
<evidence type="ECO:0000256" key="7">
    <source>
        <dbReference type="ARBA" id="ARBA00023136"/>
    </source>
</evidence>
<organism evidence="9">
    <name type="scientific">marine sediment metagenome</name>
    <dbReference type="NCBI Taxonomy" id="412755"/>
    <lineage>
        <taxon>unclassified sequences</taxon>
        <taxon>metagenomes</taxon>
        <taxon>ecological metagenomes</taxon>
    </lineage>
</organism>
<dbReference type="SUPFAM" id="SSF52540">
    <property type="entry name" value="P-loop containing nucleoside triphosphate hydrolases"/>
    <property type="match status" value="1"/>
</dbReference>
<dbReference type="PANTHER" id="PTHR19229">
    <property type="entry name" value="ATP-BINDING CASSETTE TRANSPORTER SUBFAMILY A ABCA"/>
    <property type="match status" value="1"/>
</dbReference>
<dbReference type="Gene3D" id="3.40.50.300">
    <property type="entry name" value="P-loop containing nucleotide triphosphate hydrolases"/>
    <property type="match status" value="1"/>
</dbReference>
<keyword evidence="2" id="KW-0813">Transport</keyword>
<reference evidence="9" key="1">
    <citation type="journal article" date="2015" name="Nature">
        <title>Complex archaea that bridge the gap between prokaryotes and eukaryotes.</title>
        <authorList>
            <person name="Spang A."/>
            <person name="Saw J.H."/>
            <person name="Jorgensen S.L."/>
            <person name="Zaremba-Niedzwiedzka K."/>
            <person name="Martijn J."/>
            <person name="Lind A.E."/>
            <person name="van Eijk R."/>
            <person name="Schleper C."/>
            <person name="Guy L."/>
            <person name="Ettema T.J."/>
        </authorList>
    </citation>
    <scope>NUCLEOTIDE SEQUENCE</scope>
</reference>
<evidence type="ECO:0000313" key="9">
    <source>
        <dbReference type="EMBL" id="KKL92841.1"/>
    </source>
</evidence>
<evidence type="ECO:0000256" key="4">
    <source>
        <dbReference type="ARBA" id="ARBA00022741"/>
    </source>
</evidence>
<dbReference type="EMBL" id="LAZR01019358">
    <property type="protein sequence ID" value="KKL92841.1"/>
    <property type="molecule type" value="Genomic_DNA"/>
</dbReference>
<accession>A0A0F9GQM3</accession>
<evidence type="ECO:0000259" key="8">
    <source>
        <dbReference type="PROSITE" id="PS50893"/>
    </source>
</evidence>
<sequence length="265" mass="29536">MIKKMSKAKNPEDIMNPDDENAIVIEGLVKRFDDILAVDDLNLEIKRGELFGLLGPNGAGKSTTINILSGLIKPTEGTAYIEGYNVMKDLKKVKELIGVCPQEVAVFKFLTGKENIELFGSLHGMTKSEIKERTEELLKIANFKETSKRKAKGYSGGMARQLNLLVALINNPQIAYLDEPTVGMDARARRKTWEFIGSLKEQNKTVILTTHYIEEAEALSDRVGIIDYGRLIALGTPKELMEKHGSKNLEEVFLKITGRRITEGI</sequence>
<dbReference type="SMART" id="SM00382">
    <property type="entry name" value="AAA"/>
    <property type="match status" value="1"/>
</dbReference>
<dbReference type="GO" id="GO:0016887">
    <property type="term" value="F:ATP hydrolysis activity"/>
    <property type="evidence" value="ECO:0007669"/>
    <property type="project" value="InterPro"/>
</dbReference>
<evidence type="ECO:0000256" key="1">
    <source>
        <dbReference type="ARBA" id="ARBA00004141"/>
    </source>
</evidence>
<dbReference type="GO" id="GO:0005524">
    <property type="term" value="F:ATP binding"/>
    <property type="evidence" value="ECO:0007669"/>
    <property type="project" value="UniProtKB-KW"/>
</dbReference>
<dbReference type="GO" id="GO:0016020">
    <property type="term" value="C:membrane"/>
    <property type="evidence" value="ECO:0007669"/>
    <property type="project" value="UniProtKB-SubCell"/>
</dbReference>
<dbReference type="FunFam" id="3.40.50.300:FF:000335">
    <property type="entry name" value="ATP binding cassette subfamily A member 5"/>
    <property type="match status" value="1"/>
</dbReference>
<proteinExistence type="predicted"/>